<evidence type="ECO:0000259" key="1">
    <source>
        <dbReference type="PROSITE" id="PS50213"/>
    </source>
</evidence>
<reference evidence="3" key="1">
    <citation type="journal article" date="2019" name="Int. J. Syst. Evol. Microbiol.">
        <title>The Global Catalogue of Microorganisms (GCM) 10K type strain sequencing project: providing services to taxonomists for standard genome sequencing and annotation.</title>
        <authorList>
            <consortium name="The Broad Institute Genomics Platform"/>
            <consortium name="The Broad Institute Genome Sequencing Center for Infectious Disease"/>
            <person name="Wu L."/>
            <person name="Ma J."/>
        </authorList>
    </citation>
    <scope>NUCLEOTIDE SEQUENCE [LARGE SCALE GENOMIC DNA]</scope>
    <source>
        <strain evidence="3">KCTC 52298</strain>
    </source>
</reference>
<dbReference type="InterPro" id="IPR000782">
    <property type="entry name" value="FAS1_domain"/>
</dbReference>
<evidence type="ECO:0000313" key="2">
    <source>
        <dbReference type="EMBL" id="MFD2555507.1"/>
    </source>
</evidence>
<dbReference type="PROSITE" id="PS50213">
    <property type="entry name" value="FAS1"/>
    <property type="match status" value="2"/>
</dbReference>
<dbReference type="PANTHER" id="PTHR10900:SF77">
    <property type="entry name" value="FI19380P1"/>
    <property type="match status" value="1"/>
</dbReference>
<feature type="domain" description="FAS1" evidence="1">
    <location>
        <begin position="40"/>
        <end position="183"/>
    </location>
</feature>
<proteinExistence type="predicted"/>
<accession>A0ABW5L6J9</accession>
<dbReference type="SMART" id="SM00554">
    <property type="entry name" value="FAS1"/>
    <property type="match status" value="1"/>
</dbReference>
<dbReference type="Proteomes" id="UP001597440">
    <property type="component" value="Unassembled WGS sequence"/>
</dbReference>
<dbReference type="SUPFAM" id="SSF82153">
    <property type="entry name" value="FAS1 domain"/>
    <property type="match status" value="2"/>
</dbReference>
<dbReference type="RefSeq" id="WP_210353829.1">
    <property type="nucleotide sequence ID" value="NZ_JAEQMU010000001.1"/>
</dbReference>
<sequence>MHLRFTNTKAIFQLLVWLLVLSFSGCKYDDLTIAVPNENIRPAADFIKNNYDTRLFYAALRKTGLDIEINGEGPFTVLVPNDLAFNEIGVFRDADFDQMNLDSLRRVIAYHILPRRLYLQDVPTNSADVRYATLEGSELYASLGGMAQGAVVPSNKLCFSGAEASRMDVPLANGVLHIVDKVMKPQFELSIQDWLTKEPQYSVFVEGLKKFGLWDQFAEKGPFTVFAPTNKALEEAGITSLRLQEMVADNYLGDVLFGVYIMYQKHVFISDSDVFQIISGKGTLTYKLKDGQHVMSFGASKAYPTWLMTYNLRLTESDYIFAPQVGQASYEVRAKTDYLCSNGVVHDLDKAMVKPNQALKK</sequence>
<protein>
    <submittedName>
        <fullName evidence="2">Fasciclin domain-containing protein</fullName>
    </submittedName>
</protein>
<dbReference type="InterPro" id="IPR036378">
    <property type="entry name" value="FAS1_dom_sf"/>
</dbReference>
<organism evidence="2 3">
    <name type="scientific">Sphingobacterium tabacisoli</name>
    <dbReference type="NCBI Taxonomy" id="2044855"/>
    <lineage>
        <taxon>Bacteria</taxon>
        <taxon>Pseudomonadati</taxon>
        <taxon>Bacteroidota</taxon>
        <taxon>Sphingobacteriia</taxon>
        <taxon>Sphingobacteriales</taxon>
        <taxon>Sphingobacteriaceae</taxon>
        <taxon>Sphingobacterium</taxon>
    </lineage>
</organism>
<comment type="caution">
    <text evidence="2">The sequence shown here is derived from an EMBL/GenBank/DDBJ whole genome shotgun (WGS) entry which is preliminary data.</text>
</comment>
<dbReference type="PANTHER" id="PTHR10900">
    <property type="entry name" value="PERIOSTIN-RELATED"/>
    <property type="match status" value="1"/>
</dbReference>
<feature type="domain" description="FAS1" evidence="1">
    <location>
        <begin position="188"/>
        <end position="352"/>
    </location>
</feature>
<evidence type="ECO:0000313" key="3">
    <source>
        <dbReference type="Proteomes" id="UP001597440"/>
    </source>
</evidence>
<name>A0ABW5L6J9_9SPHI</name>
<dbReference type="PROSITE" id="PS51257">
    <property type="entry name" value="PROKAR_LIPOPROTEIN"/>
    <property type="match status" value="1"/>
</dbReference>
<dbReference type="EMBL" id="JBHULD010000014">
    <property type="protein sequence ID" value="MFD2555507.1"/>
    <property type="molecule type" value="Genomic_DNA"/>
</dbReference>
<dbReference type="InterPro" id="IPR050904">
    <property type="entry name" value="Adhesion/Biosynth-related"/>
</dbReference>
<keyword evidence="3" id="KW-1185">Reference proteome</keyword>
<gene>
    <name evidence="2" type="ORF">ACFSQW_13960</name>
</gene>
<dbReference type="Gene3D" id="2.30.180.10">
    <property type="entry name" value="FAS1 domain"/>
    <property type="match status" value="2"/>
</dbReference>
<dbReference type="Pfam" id="PF02469">
    <property type="entry name" value="Fasciclin"/>
    <property type="match status" value="2"/>
</dbReference>